<evidence type="ECO:0000313" key="3">
    <source>
        <dbReference type="EMBL" id="WPJ97339.1"/>
    </source>
</evidence>
<sequence length="223" mass="22908">MNEIIAIFAGVGLAAACGFRVFVPLFIASLAANQGIDALGGVNFEDMIGANFEWLGNDWVTIALGVATVLEIGSYYIPWLDNALDTIATPAAVVAGTFISGAMLPEFMGNDAFKWITAAIMGGGTAGIVQGASVITRGASTATTGGIGNPAVSTAELGGSILTAGLAVMIPILAAVLVLFLLYFFIRTIYRYFVRRAANKRAGQVSAAVPAAAEPRPPLPPGL</sequence>
<keyword evidence="4" id="KW-1185">Reference proteome</keyword>
<evidence type="ECO:0000259" key="2">
    <source>
        <dbReference type="Pfam" id="PF13548"/>
    </source>
</evidence>
<proteinExistence type="predicted"/>
<feature type="transmembrane region" description="Helical" evidence="1">
    <location>
        <begin position="59"/>
        <end position="77"/>
    </location>
</feature>
<dbReference type="EMBL" id="CP138858">
    <property type="protein sequence ID" value="WPJ97339.1"/>
    <property type="molecule type" value="Genomic_DNA"/>
</dbReference>
<keyword evidence="1" id="KW-0812">Transmembrane</keyword>
<dbReference type="Proteomes" id="UP001324993">
    <property type="component" value="Chromosome"/>
</dbReference>
<gene>
    <name evidence="3" type="ORF">SH580_06410</name>
</gene>
<organism evidence="3 4">
    <name type="scientific">Coraliomargarita algicola</name>
    <dbReference type="NCBI Taxonomy" id="3092156"/>
    <lineage>
        <taxon>Bacteria</taxon>
        <taxon>Pseudomonadati</taxon>
        <taxon>Verrucomicrobiota</taxon>
        <taxon>Opitutia</taxon>
        <taxon>Puniceicoccales</taxon>
        <taxon>Coraliomargaritaceae</taxon>
        <taxon>Coraliomargarita</taxon>
    </lineage>
</organism>
<evidence type="ECO:0000313" key="4">
    <source>
        <dbReference type="Proteomes" id="UP001324993"/>
    </source>
</evidence>
<name>A0ABZ0RWG6_9BACT</name>
<feature type="transmembrane region" description="Helical" evidence="1">
    <location>
        <begin position="161"/>
        <end position="186"/>
    </location>
</feature>
<dbReference type="InterPro" id="IPR025196">
    <property type="entry name" value="DUF4126"/>
</dbReference>
<keyword evidence="1" id="KW-1133">Transmembrane helix</keyword>
<dbReference type="Pfam" id="PF13548">
    <property type="entry name" value="DUF4126"/>
    <property type="match status" value="1"/>
</dbReference>
<evidence type="ECO:0000256" key="1">
    <source>
        <dbReference type="SAM" id="Phobius"/>
    </source>
</evidence>
<dbReference type="RefSeq" id="WP_319834183.1">
    <property type="nucleotide sequence ID" value="NZ_CP138858.1"/>
</dbReference>
<feature type="domain" description="DUF4126" evidence="2">
    <location>
        <begin position="7"/>
        <end position="189"/>
    </location>
</feature>
<feature type="transmembrane region" description="Helical" evidence="1">
    <location>
        <begin position="84"/>
        <end position="104"/>
    </location>
</feature>
<protein>
    <submittedName>
        <fullName evidence="3">DUF4126 domain-containing protein</fullName>
    </submittedName>
</protein>
<reference evidence="3 4" key="1">
    <citation type="submission" date="2023-11" db="EMBL/GenBank/DDBJ databases">
        <title>Coraliomargarita sp. nov., isolated from marine algae.</title>
        <authorList>
            <person name="Lee J.K."/>
            <person name="Baek J.H."/>
            <person name="Kim J.M."/>
            <person name="Choi D.G."/>
            <person name="Jeon C.O."/>
        </authorList>
    </citation>
    <scope>NUCLEOTIDE SEQUENCE [LARGE SCALE GENOMIC DNA]</scope>
    <source>
        <strain evidence="3 4">J2-16</strain>
    </source>
</reference>
<accession>A0ABZ0RWG6</accession>
<keyword evidence="1" id="KW-0472">Membrane</keyword>